<keyword evidence="1" id="KW-0614">Plasmid</keyword>
<evidence type="ECO:0000313" key="2">
    <source>
        <dbReference type="Proteomes" id="UP000509345"/>
    </source>
</evidence>
<geneLocation type="plasmid" evidence="1 2">
    <name>unnamed1</name>
</geneLocation>
<dbReference type="GeneID" id="87636460"/>
<dbReference type="EMBL" id="CP054927">
    <property type="protein sequence ID" value="QKW47677.1"/>
    <property type="molecule type" value="Genomic_DNA"/>
</dbReference>
<sequence length="244" mass="26318">MDSDVEGIGERFVHLPQLADLLERVAPPVEVTPEQVKGLLPSCIHHFQSVASATWGSPLSALAAPYPALSRSTGLVESARGWLGPPGAMHLEVLQVDDIQGYKLGAEEWFTASVQWQVIGLMHFDARLSIGCCTWETRILMPLVQGGPTPRILHAEHPKAPDRESVSWPTIPLNGLSHLPAARDLLTAFESESRLVRTLAMINYALSGLRGQVAEVPVVTEADVLAAMAIAEEGKQDPPGDDDS</sequence>
<proteinExistence type="predicted"/>
<protein>
    <submittedName>
        <fullName evidence="1">Uncharacterized protein</fullName>
    </submittedName>
</protein>
<dbReference type="AlphaFoldDB" id="A0A7H8MZI2"/>
<accession>A0A7H8MZI2</accession>
<dbReference type="Proteomes" id="UP000509345">
    <property type="component" value="Plasmid unnamed1"/>
</dbReference>
<name>A0A7H8MZI2_STRMI</name>
<reference evidence="1 2" key="1">
    <citation type="submission" date="2020-06" db="EMBL/GenBank/DDBJ databases">
        <title>Genome mining for natural products.</title>
        <authorList>
            <person name="Zhang B."/>
            <person name="Shi J."/>
            <person name="Ge H."/>
        </authorList>
    </citation>
    <scope>NUCLEOTIDE SEQUENCE [LARGE SCALE GENOMIC DNA]</scope>
    <source>
        <strain evidence="1 2">NA06532</strain>
        <plasmid evidence="1 2">unnamed1</plasmid>
    </source>
</reference>
<organism evidence="1 2">
    <name type="scientific">Streptomyces microflavus</name>
    <name type="common">Streptomyces lipmanii</name>
    <dbReference type="NCBI Taxonomy" id="1919"/>
    <lineage>
        <taxon>Bacteria</taxon>
        <taxon>Bacillati</taxon>
        <taxon>Actinomycetota</taxon>
        <taxon>Actinomycetes</taxon>
        <taxon>Kitasatosporales</taxon>
        <taxon>Streptomycetaceae</taxon>
        <taxon>Streptomyces</taxon>
    </lineage>
</organism>
<gene>
    <name evidence="1" type="ORF">HUT09_34870</name>
</gene>
<evidence type="ECO:0000313" key="1">
    <source>
        <dbReference type="EMBL" id="QKW47677.1"/>
    </source>
</evidence>
<dbReference type="RefSeq" id="WP_176145585.1">
    <property type="nucleotide sequence ID" value="NZ_CP054927.1"/>
</dbReference>